<dbReference type="Proteomes" id="UP000198951">
    <property type="component" value="Unassembled WGS sequence"/>
</dbReference>
<reference evidence="4" key="1">
    <citation type="submission" date="2016-10" db="EMBL/GenBank/DDBJ databases">
        <authorList>
            <person name="Varghese N."/>
            <person name="Submissions S."/>
        </authorList>
    </citation>
    <scope>NUCLEOTIDE SEQUENCE [LARGE SCALE GENOMIC DNA]</scope>
    <source>
        <strain evidence="4">DSM 22376</strain>
    </source>
</reference>
<dbReference type="InterPro" id="IPR045175">
    <property type="entry name" value="M28_fam"/>
</dbReference>
<sequence>MKKIVLSGLVLCSSLLVQAQSIDKLITVKKVTEIEKVLAADDMQGRRAFTPGIDKASGYIESQFKKIGLQTFNGAKDYRQEFSMTESKRKSLDIQIDGKAIDAGSMISFSYQPQVSFTEDSPIAVVNIRAGDTFGPKFYEYYQSDKNLLVLVDESFRKILPNIQHMGQMAATPGKNTVVFVFGPTEATHFSIEATNTITTNKLNNVVGMLKGKSKPNEYVVFSGHYDHLGVGSPAEGEQHDATDSIYNGANDDAAGTTAVILLAEYFKKMNNNERSIIFTAFVAEELGGYGSKYFSKQLDPAQVMAMFNLEMIGTESKWGKNSAYITGFEKSSMGEILQENLEGSVFKFYADPYPDQQLFYRSDNATLAKLGVPAHTISTSKMDNEPNYHKASDEIETLDMNNMTEIIKAIAISSSTIVSGKDTPTRVDTAKLR</sequence>
<dbReference type="PANTHER" id="PTHR12147">
    <property type="entry name" value="METALLOPEPTIDASE M28 FAMILY MEMBER"/>
    <property type="match status" value="1"/>
</dbReference>
<feature type="chain" id="PRO_5011736882" evidence="1">
    <location>
        <begin position="20"/>
        <end position="434"/>
    </location>
</feature>
<evidence type="ECO:0000313" key="3">
    <source>
        <dbReference type="EMBL" id="SEA66471.1"/>
    </source>
</evidence>
<dbReference type="InterPro" id="IPR007484">
    <property type="entry name" value="Peptidase_M28"/>
</dbReference>
<dbReference type="GO" id="GO:0008235">
    <property type="term" value="F:metalloexopeptidase activity"/>
    <property type="evidence" value="ECO:0007669"/>
    <property type="project" value="InterPro"/>
</dbReference>
<feature type="signal peptide" evidence="1">
    <location>
        <begin position="1"/>
        <end position="19"/>
    </location>
</feature>
<dbReference type="OrthoDB" id="9764939at2"/>
<dbReference type="GO" id="GO:0006508">
    <property type="term" value="P:proteolysis"/>
    <property type="evidence" value="ECO:0007669"/>
    <property type="project" value="InterPro"/>
</dbReference>
<dbReference type="AlphaFoldDB" id="A0A1H4D1K5"/>
<feature type="domain" description="Peptidase M28" evidence="2">
    <location>
        <begin position="205"/>
        <end position="411"/>
    </location>
</feature>
<organism evidence="3 4">
    <name type="scientific">Flavobacterium gillisiae</name>
    <dbReference type="NCBI Taxonomy" id="150146"/>
    <lineage>
        <taxon>Bacteria</taxon>
        <taxon>Pseudomonadati</taxon>
        <taxon>Bacteroidota</taxon>
        <taxon>Flavobacteriia</taxon>
        <taxon>Flavobacteriales</taxon>
        <taxon>Flavobacteriaceae</taxon>
        <taxon>Flavobacterium</taxon>
    </lineage>
</organism>
<dbReference type="EMBL" id="FNRD01000007">
    <property type="protein sequence ID" value="SEA66471.1"/>
    <property type="molecule type" value="Genomic_DNA"/>
</dbReference>
<evidence type="ECO:0000256" key="1">
    <source>
        <dbReference type="SAM" id="SignalP"/>
    </source>
</evidence>
<dbReference type="STRING" id="150146.SAMN05443667_1073"/>
<dbReference type="Pfam" id="PF04389">
    <property type="entry name" value="Peptidase_M28"/>
    <property type="match status" value="1"/>
</dbReference>
<accession>A0A1H4D1K5</accession>
<dbReference type="Gene3D" id="3.40.630.10">
    <property type="entry name" value="Zn peptidases"/>
    <property type="match status" value="1"/>
</dbReference>
<proteinExistence type="predicted"/>
<dbReference type="PANTHER" id="PTHR12147:SF26">
    <property type="entry name" value="PEPTIDASE M28 DOMAIN-CONTAINING PROTEIN"/>
    <property type="match status" value="1"/>
</dbReference>
<evidence type="ECO:0000259" key="2">
    <source>
        <dbReference type="Pfam" id="PF04389"/>
    </source>
</evidence>
<keyword evidence="4" id="KW-1185">Reference proteome</keyword>
<keyword evidence="1" id="KW-0732">Signal</keyword>
<evidence type="ECO:0000313" key="4">
    <source>
        <dbReference type="Proteomes" id="UP000198951"/>
    </source>
</evidence>
<dbReference type="SUPFAM" id="SSF53187">
    <property type="entry name" value="Zn-dependent exopeptidases"/>
    <property type="match status" value="1"/>
</dbReference>
<dbReference type="RefSeq" id="WP_091089312.1">
    <property type="nucleotide sequence ID" value="NZ_FNRD01000007.1"/>
</dbReference>
<protein>
    <submittedName>
        <fullName evidence="3">Peptidase family M28</fullName>
    </submittedName>
</protein>
<name>A0A1H4D1K5_9FLAO</name>
<gene>
    <name evidence="3" type="ORF">SAMN05443667_1073</name>
</gene>